<proteinExistence type="predicted"/>
<evidence type="ECO:0000313" key="1">
    <source>
        <dbReference type="EnsemblPlants" id="AVESA.00010b.r2.2CG0272800.1.CDS"/>
    </source>
</evidence>
<evidence type="ECO:0000313" key="2">
    <source>
        <dbReference type="Proteomes" id="UP001732700"/>
    </source>
</evidence>
<keyword evidence="2" id="KW-1185">Reference proteome</keyword>
<accession>A0ACD5UMP8</accession>
<dbReference type="Proteomes" id="UP001732700">
    <property type="component" value="Chromosome 2C"/>
</dbReference>
<reference evidence="1" key="2">
    <citation type="submission" date="2025-09" db="UniProtKB">
        <authorList>
            <consortium name="EnsemblPlants"/>
        </authorList>
    </citation>
    <scope>IDENTIFICATION</scope>
</reference>
<protein>
    <submittedName>
        <fullName evidence="1">Uncharacterized protein</fullName>
    </submittedName>
</protein>
<organism evidence="1 2">
    <name type="scientific">Avena sativa</name>
    <name type="common">Oat</name>
    <dbReference type="NCBI Taxonomy" id="4498"/>
    <lineage>
        <taxon>Eukaryota</taxon>
        <taxon>Viridiplantae</taxon>
        <taxon>Streptophyta</taxon>
        <taxon>Embryophyta</taxon>
        <taxon>Tracheophyta</taxon>
        <taxon>Spermatophyta</taxon>
        <taxon>Magnoliopsida</taxon>
        <taxon>Liliopsida</taxon>
        <taxon>Poales</taxon>
        <taxon>Poaceae</taxon>
        <taxon>BOP clade</taxon>
        <taxon>Pooideae</taxon>
        <taxon>Poodae</taxon>
        <taxon>Poeae</taxon>
        <taxon>Poeae Chloroplast Group 1 (Aveneae type)</taxon>
        <taxon>Aveninae</taxon>
        <taxon>Avena</taxon>
    </lineage>
</organism>
<dbReference type="EnsemblPlants" id="AVESA.00010b.r2.2CG0272800.1">
    <property type="protein sequence ID" value="AVESA.00010b.r2.2CG0272800.1.CDS"/>
    <property type="gene ID" value="AVESA.00010b.r2.2CG0272800"/>
</dbReference>
<sequence length="330" mass="35127">MGYARTVKAGAAAAAAVLVAAGLRLVGPAAAGFVAEEIPRAQAAAATWLTPPYLYLVINAIIISIAASSRYQPSRAPRSHAHAAVGAEAFPVPAPALAMPIEVPAPASAMMPMEVSAPAVAMAVAARAPEAVAVETPAVKMAPAPKVEEEEDFLISRSAWTPQRTVAREEVEVAPFADLTNSREKPLSSARFSRKAPKPSLEGSRALRVSRPRRGDTLENTWKAITEGRAPPLARHLKKADTFDTRPGRRPSGGGGGGGEEVAPPAATMRKAETFNDPAAGGGRKVRREPSLGQDELNRRVEAFINKFNMEMRLQRQESLKHYSEMVSQY</sequence>
<name>A0ACD5UMP8_AVESA</name>
<reference evidence="1" key="1">
    <citation type="submission" date="2021-05" db="EMBL/GenBank/DDBJ databases">
        <authorList>
            <person name="Scholz U."/>
            <person name="Mascher M."/>
            <person name="Fiebig A."/>
        </authorList>
    </citation>
    <scope>NUCLEOTIDE SEQUENCE [LARGE SCALE GENOMIC DNA]</scope>
</reference>